<dbReference type="PANTHER" id="PTHR37984">
    <property type="entry name" value="PROTEIN CBG26694"/>
    <property type="match status" value="1"/>
</dbReference>
<dbReference type="EMBL" id="MNUE01000104">
    <property type="protein sequence ID" value="OJD28893.1"/>
    <property type="molecule type" value="Genomic_DNA"/>
</dbReference>
<evidence type="ECO:0000259" key="1">
    <source>
        <dbReference type="Pfam" id="PF17921"/>
    </source>
</evidence>
<dbReference type="InterPro" id="IPR041588">
    <property type="entry name" value="Integrase_H2C2"/>
</dbReference>
<gene>
    <name evidence="2" type="ORF">BKCO1_1040008</name>
</gene>
<comment type="caution">
    <text evidence="2">The sequence shown here is derived from an EMBL/GenBank/DDBJ whole genome shotgun (WGS) entry which is preliminary data.</text>
</comment>
<accession>A0A1J9RMR2</accession>
<dbReference type="RefSeq" id="XP_020125153.1">
    <property type="nucleotide sequence ID" value="XM_020270190.1"/>
</dbReference>
<protein>
    <recommendedName>
        <fullName evidence="1">Integrase zinc-binding domain-containing protein</fullName>
    </recommendedName>
</protein>
<keyword evidence="3" id="KW-1185">Reference proteome</keyword>
<dbReference type="OrthoDB" id="3946086at2759"/>
<feature type="domain" description="Integrase zinc-binding" evidence="1">
    <location>
        <begin position="69"/>
        <end position="123"/>
    </location>
</feature>
<reference evidence="2 3" key="1">
    <citation type="submission" date="2016-10" db="EMBL/GenBank/DDBJ databases">
        <title>Proteomics and genomics reveal pathogen-plant mechanisms compatible with a hemibiotrophic lifestyle of Diplodia corticola.</title>
        <authorList>
            <person name="Fernandes I."/>
            <person name="De Jonge R."/>
            <person name="Van De Peer Y."/>
            <person name="Devreese B."/>
            <person name="Alves A."/>
            <person name="Esteves A.C."/>
        </authorList>
    </citation>
    <scope>NUCLEOTIDE SEQUENCE [LARGE SCALE GENOMIC DNA]</scope>
    <source>
        <strain evidence="2 3">CBS 112549</strain>
    </source>
</reference>
<proteinExistence type="predicted"/>
<organism evidence="2 3">
    <name type="scientific">Diplodia corticola</name>
    <dbReference type="NCBI Taxonomy" id="236234"/>
    <lineage>
        <taxon>Eukaryota</taxon>
        <taxon>Fungi</taxon>
        <taxon>Dikarya</taxon>
        <taxon>Ascomycota</taxon>
        <taxon>Pezizomycotina</taxon>
        <taxon>Dothideomycetes</taxon>
        <taxon>Dothideomycetes incertae sedis</taxon>
        <taxon>Botryosphaeriales</taxon>
        <taxon>Botryosphaeriaceae</taxon>
        <taxon>Diplodia</taxon>
    </lineage>
</organism>
<evidence type="ECO:0000313" key="3">
    <source>
        <dbReference type="Proteomes" id="UP000183809"/>
    </source>
</evidence>
<sequence length="202" mass="23217">MTIQPWTSETLFSRPNSPTRQITAALCADADPPAEGDEIPEAVWEIRFFLRNGLIYFVDPEDGRHRLCVPKAVEQEVFTMAHDTQHHAGFWRAYLRIRQSILIHGMSRKLREYLKHCPQCQLCTTKRHRPYGELNPIQTSAGSREVQCLDFISKLPPTAKGFDMLLTITCKVTKEILLIKGKESWSAKEWADAYVKKIILYG</sequence>
<dbReference type="STRING" id="236234.A0A1J9RMR2"/>
<dbReference type="AlphaFoldDB" id="A0A1J9RMR2"/>
<dbReference type="Pfam" id="PF17921">
    <property type="entry name" value="Integrase_H2C2"/>
    <property type="match status" value="1"/>
</dbReference>
<name>A0A1J9RMR2_9PEZI</name>
<dbReference type="Gene3D" id="1.10.340.70">
    <property type="match status" value="1"/>
</dbReference>
<dbReference type="PANTHER" id="PTHR37984:SF15">
    <property type="entry name" value="INTEGRASE CATALYTIC DOMAIN-CONTAINING PROTEIN"/>
    <property type="match status" value="1"/>
</dbReference>
<evidence type="ECO:0000313" key="2">
    <source>
        <dbReference type="EMBL" id="OJD28893.1"/>
    </source>
</evidence>
<dbReference type="Proteomes" id="UP000183809">
    <property type="component" value="Unassembled WGS sequence"/>
</dbReference>
<dbReference type="InterPro" id="IPR050951">
    <property type="entry name" value="Retrovirus_Pol_polyprotein"/>
</dbReference>
<dbReference type="GeneID" id="31010449"/>